<gene>
    <name evidence="2" type="ORF">Q7514_15835</name>
</gene>
<evidence type="ECO:0000313" key="3">
    <source>
        <dbReference type="Proteomes" id="UP001336020"/>
    </source>
</evidence>
<dbReference type="Proteomes" id="UP001336020">
    <property type="component" value="Unassembled WGS sequence"/>
</dbReference>
<keyword evidence="1" id="KW-0812">Transmembrane</keyword>
<sequence length="54" mass="6363">MYEHEDRITAPWLWTVGIVYLISAIALAGVFMYNHEHGTYKERHPEVYEQLLGN</sequence>
<dbReference type="RefSeq" id="WP_330134221.1">
    <property type="nucleotide sequence ID" value="NZ_JAUTXY010000006.1"/>
</dbReference>
<feature type="transmembrane region" description="Helical" evidence="1">
    <location>
        <begin position="12"/>
        <end position="33"/>
    </location>
</feature>
<keyword evidence="3" id="KW-1185">Reference proteome</keyword>
<name>A0ABU7LDL2_9NOCA</name>
<reference evidence="2 3" key="1">
    <citation type="submission" date="2023-07" db="EMBL/GenBank/DDBJ databases">
        <authorList>
            <person name="Girao M."/>
            <person name="Carvalho M.F."/>
        </authorList>
    </citation>
    <scope>NUCLEOTIDE SEQUENCE [LARGE SCALE GENOMIC DNA]</scope>
    <source>
        <strain evidence="2 3">YIM65754</strain>
    </source>
</reference>
<organism evidence="2 3">
    <name type="scientific">Rhodococcus artemisiae</name>
    <dbReference type="NCBI Taxonomy" id="714159"/>
    <lineage>
        <taxon>Bacteria</taxon>
        <taxon>Bacillati</taxon>
        <taxon>Actinomycetota</taxon>
        <taxon>Actinomycetes</taxon>
        <taxon>Mycobacteriales</taxon>
        <taxon>Nocardiaceae</taxon>
        <taxon>Rhodococcus</taxon>
    </lineage>
</organism>
<proteinExistence type="predicted"/>
<protein>
    <submittedName>
        <fullName evidence="2">Uncharacterized protein</fullName>
    </submittedName>
</protein>
<evidence type="ECO:0000313" key="2">
    <source>
        <dbReference type="EMBL" id="MEE2058992.1"/>
    </source>
</evidence>
<evidence type="ECO:0000256" key="1">
    <source>
        <dbReference type="SAM" id="Phobius"/>
    </source>
</evidence>
<keyword evidence="1" id="KW-1133">Transmembrane helix</keyword>
<comment type="caution">
    <text evidence="2">The sequence shown here is derived from an EMBL/GenBank/DDBJ whole genome shotgun (WGS) entry which is preliminary data.</text>
</comment>
<keyword evidence="1" id="KW-0472">Membrane</keyword>
<accession>A0ABU7LDL2</accession>
<dbReference type="EMBL" id="JAUTXY010000006">
    <property type="protein sequence ID" value="MEE2058992.1"/>
    <property type="molecule type" value="Genomic_DNA"/>
</dbReference>